<dbReference type="Gene3D" id="2.40.128.20">
    <property type="match status" value="1"/>
</dbReference>
<dbReference type="InterPro" id="IPR000566">
    <property type="entry name" value="Lipocln_cytosolic_FA-bd_dom"/>
</dbReference>
<comment type="caution">
    <text evidence="4">The sequence shown here is derived from an EMBL/GenBank/DDBJ whole genome shotgun (WGS) entry which is preliminary data.</text>
</comment>
<dbReference type="OrthoDB" id="565904at2759"/>
<feature type="domain" description="Lipocalin/cytosolic fatty-acid binding" evidence="3">
    <location>
        <begin position="52"/>
        <end position="196"/>
    </location>
</feature>
<organism evidence="4 5">
    <name type="scientific">Daphnia galeata</name>
    <dbReference type="NCBI Taxonomy" id="27404"/>
    <lineage>
        <taxon>Eukaryota</taxon>
        <taxon>Metazoa</taxon>
        <taxon>Ecdysozoa</taxon>
        <taxon>Arthropoda</taxon>
        <taxon>Crustacea</taxon>
        <taxon>Branchiopoda</taxon>
        <taxon>Diplostraca</taxon>
        <taxon>Cladocera</taxon>
        <taxon>Anomopoda</taxon>
        <taxon>Daphniidae</taxon>
        <taxon>Daphnia</taxon>
    </lineage>
</organism>
<dbReference type="SUPFAM" id="SSF50814">
    <property type="entry name" value="Lipocalins"/>
    <property type="match status" value="1"/>
</dbReference>
<dbReference type="GO" id="GO:0006629">
    <property type="term" value="P:lipid metabolic process"/>
    <property type="evidence" value="ECO:0007669"/>
    <property type="project" value="TreeGrafter"/>
</dbReference>
<keyword evidence="5" id="KW-1185">Reference proteome</keyword>
<dbReference type="GO" id="GO:0000302">
    <property type="term" value="P:response to reactive oxygen species"/>
    <property type="evidence" value="ECO:0007669"/>
    <property type="project" value="TreeGrafter"/>
</dbReference>
<dbReference type="InterPro" id="IPR012674">
    <property type="entry name" value="Calycin"/>
</dbReference>
<dbReference type="AlphaFoldDB" id="A0A8J2RJZ7"/>
<dbReference type="EMBL" id="CAKKLH010000099">
    <property type="protein sequence ID" value="CAH0102937.1"/>
    <property type="molecule type" value="Genomic_DNA"/>
</dbReference>
<protein>
    <recommendedName>
        <fullName evidence="3">Lipocalin/cytosolic fatty-acid binding domain-containing protein</fullName>
    </recommendedName>
</protein>
<dbReference type="Proteomes" id="UP000789390">
    <property type="component" value="Unassembled WGS sequence"/>
</dbReference>
<keyword evidence="2" id="KW-0732">Signal</keyword>
<dbReference type="GO" id="GO:0005737">
    <property type="term" value="C:cytoplasm"/>
    <property type="evidence" value="ECO:0007669"/>
    <property type="project" value="TreeGrafter"/>
</dbReference>
<evidence type="ECO:0000256" key="2">
    <source>
        <dbReference type="PIRNR" id="PIRNR036893"/>
    </source>
</evidence>
<dbReference type="InterPro" id="IPR022271">
    <property type="entry name" value="Lipocalin_ApoD"/>
</dbReference>
<evidence type="ECO:0000313" key="5">
    <source>
        <dbReference type="Proteomes" id="UP000789390"/>
    </source>
</evidence>
<evidence type="ECO:0000313" key="4">
    <source>
        <dbReference type="EMBL" id="CAH0102937.1"/>
    </source>
</evidence>
<gene>
    <name evidence="4" type="ORF">DGAL_LOCUS5463</name>
</gene>
<dbReference type="PIRSF" id="PIRSF036893">
    <property type="entry name" value="Lipocalin_ApoD"/>
    <property type="match status" value="1"/>
</dbReference>
<dbReference type="PANTHER" id="PTHR10612">
    <property type="entry name" value="APOLIPOPROTEIN D"/>
    <property type="match status" value="1"/>
</dbReference>
<evidence type="ECO:0000256" key="1">
    <source>
        <dbReference type="ARBA" id="ARBA00006889"/>
    </source>
</evidence>
<sequence>MAYLSTLMMLLAALLMTVGIPSFVLGQIVLPGECPKYLTQPKFNPAQFITTRWYEISRYPSAFEDDTKCSLIDIKPSKQGALKMSFKGITTTDGGPTNAAGNAYFDYGELSKFLVQMPVNSWNTTLDIRFWIISTDYRNYALAWSCDPLCTGFRREQLWLLGKQTTLPNTVWDTVNSMFFAKGPFKASNLIPVDQKNCPSII</sequence>
<accession>A0A8J2RJZ7</accession>
<evidence type="ECO:0000259" key="3">
    <source>
        <dbReference type="Pfam" id="PF00061"/>
    </source>
</evidence>
<reference evidence="4" key="1">
    <citation type="submission" date="2021-11" db="EMBL/GenBank/DDBJ databases">
        <authorList>
            <person name="Schell T."/>
        </authorList>
    </citation>
    <scope>NUCLEOTIDE SEQUENCE</scope>
    <source>
        <strain evidence="4">M5</strain>
    </source>
</reference>
<name>A0A8J2RJZ7_9CRUS</name>
<dbReference type="PANTHER" id="PTHR10612:SF62">
    <property type="entry name" value="LIPOCALIN_CYTOSOLIC FATTY-ACID BINDING DOMAIN-CONTAINING PROTEIN"/>
    <property type="match status" value="1"/>
</dbReference>
<feature type="chain" id="PRO_5035350990" description="Lipocalin/cytosolic fatty-acid binding domain-containing protein" evidence="2">
    <location>
        <begin position="27"/>
        <end position="202"/>
    </location>
</feature>
<proteinExistence type="inferred from homology"/>
<dbReference type="Pfam" id="PF00061">
    <property type="entry name" value="Lipocalin"/>
    <property type="match status" value="1"/>
</dbReference>
<feature type="signal peptide" evidence="2">
    <location>
        <begin position="1"/>
        <end position="26"/>
    </location>
</feature>
<comment type="similarity">
    <text evidence="1 2">Belongs to the calycin superfamily. Lipocalin family.</text>
</comment>